<name>A0A0F9R0B9_9ZZZZ</name>
<evidence type="ECO:0000256" key="1">
    <source>
        <dbReference type="SAM" id="Phobius"/>
    </source>
</evidence>
<organism evidence="2">
    <name type="scientific">marine sediment metagenome</name>
    <dbReference type="NCBI Taxonomy" id="412755"/>
    <lineage>
        <taxon>unclassified sequences</taxon>
        <taxon>metagenomes</taxon>
        <taxon>ecological metagenomes</taxon>
    </lineage>
</organism>
<accession>A0A0F9R0B9</accession>
<sequence>MSFSPSNTLGMILQARCSVVSPIWRVVLATPLAWLILAITLWGHGAWLGTGVIDLTPASRSQLKTNVQNGDPALQNGDVIEVFSSFPTIVDGTIDGPGGYATMYVPEGTEVVGAYITDAAGSPLPARPAQATTGSGVSKGWGPKGQLTFDVTANGWQPESNNECTLAGFTIADCNAGLAYIYGDTGIFYSTRSDTALFASGDKVASLTNGYLVNPTNGTPWTTVGGSGTARVHNKWDAVHINAFGSGGT</sequence>
<keyword evidence="1" id="KW-1133">Transmembrane helix</keyword>
<gene>
    <name evidence="2" type="ORF">LCGC14_0655460</name>
</gene>
<keyword evidence="1" id="KW-0472">Membrane</keyword>
<keyword evidence="1" id="KW-0812">Transmembrane</keyword>
<proteinExistence type="predicted"/>
<dbReference type="EMBL" id="LAZR01001233">
    <property type="protein sequence ID" value="KKN48199.1"/>
    <property type="molecule type" value="Genomic_DNA"/>
</dbReference>
<comment type="caution">
    <text evidence="2">The sequence shown here is derived from an EMBL/GenBank/DDBJ whole genome shotgun (WGS) entry which is preliminary data.</text>
</comment>
<feature type="transmembrane region" description="Helical" evidence="1">
    <location>
        <begin position="32"/>
        <end position="55"/>
    </location>
</feature>
<evidence type="ECO:0000313" key="2">
    <source>
        <dbReference type="EMBL" id="KKN48199.1"/>
    </source>
</evidence>
<reference evidence="2" key="1">
    <citation type="journal article" date="2015" name="Nature">
        <title>Complex archaea that bridge the gap between prokaryotes and eukaryotes.</title>
        <authorList>
            <person name="Spang A."/>
            <person name="Saw J.H."/>
            <person name="Jorgensen S.L."/>
            <person name="Zaremba-Niedzwiedzka K."/>
            <person name="Martijn J."/>
            <person name="Lind A.E."/>
            <person name="van Eijk R."/>
            <person name="Schleper C."/>
            <person name="Guy L."/>
            <person name="Ettema T.J."/>
        </authorList>
    </citation>
    <scope>NUCLEOTIDE SEQUENCE</scope>
</reference>
<feature type="non-terminal residue" evidence="2">
    <location>
        <position position="249"/>
    </location>
</feature>
<protein>
    <submittedName>
        <fullName evidence="2">Uncharacterized protein</fullName>
    </submittedName>
</protein>
<dbReference type="AlphaFoldDB" id="A0A0F9R0B9"/>